<comment type="caution">
    <text evidence="1">The sequence shown here is derived from an EMBL/GenBank/DDBJ whole genome shotgun (WGS) entry which is preliminary data.</text>
</comment>
<keyword evidence="2" id="KW-1185">Reference proteome</keyword>
<evidence type="ECO:0008006" key="3">
    <source>
        <dbReference type="Google" id="ProtNLM"/>
    </source>
</evidence>
<dbReference type="EMBL" id="VIFM01000046">
    <property type="protein sequence ID" value="TQF15317.1"/>
    <property type="molecule type" value="Genomic_DNA"/>
</dbReference>
<dbReference type="PROSITE" id="PS51257">
    <property type="entry name" value="PROKAR_LIPOPROTEIN"/>
    <property type="match status" value="1"/>
</dbReference>
<gene>
    <name evidence="1" type="ORF">FJV41_14210</name>
</gene>
<organism evidence="1 2">
    <name type="scientific">Myxococcus llanfairpwllgwyngyllgogerychwyrndrobwllllantysiliogogogochensis</name>
    <dbReference type="NCBI Taxonomy" id="2590453"/>
    <lineage>
        <taxon>Bacteria</taxon>
        <taxon>Pseudomonadati</taxon>
        <taxon>Myxococcota</taxon>
        <taxon>Myxococcia</taxon>
        <taxon>Myxococcales</taxon>
        <taxon>Cystobacterineae</taxon>
        <taxon>Myxococcaceae</taxon>
        <taxon>Myxococcus</taxon>
    </lineage>
</organism>
<dbReference type="OrthoDB" id="5503060at2"/>
<dbReference type="Proteomes" id="UP000315369">
    <property type="component" value="Unassembled WGS sequence"/>
</dbReference>
<dbReference type="AlphaFoldDB" id="A0A540X221"/>
<protein>
    <recommendedName>
        <fullName evidence="3">Lipoprotein</fullName>
    </recommendedName>
</protein>
<name>A0A540X221_9BACT</name>
<evidence type="ECO:0000313" key="2">
    <source>
        <dbReference type="Proteomes" id="UP000315369"/>
    </source>
</evidence>
<accession>A0A540X221</accession>
<sequence>MPRSRLAVSILSLWLAACTEADSRREADVPMKPLAQAPVAPVVPASQAARAEGDDAGVATPDAGAGIDPRRLKEARPLVPAPLLYGQFKPTVGTWVEYELRTRQGTSRVRIAVVGETVRDDGLPLYQLELDHQTTPRTLVVVWVQGGERPFVEKLAVSVPPHAPISMPVDLYADSPELRGTLEAEQDTELRKGPFAGKARQRGFRLETGHSVVVVNAPQVPLFGVESIREAETTWSARGAGTDARPLLDAVPIAIPRLPGQ</sequence>
<evidence type="ECO:0000313" key="1">
    <source>
        <dbReference type="EMBL" id="TQF15317.1"/>
    </source>
</evidence>
<reference evidence="1 2" key="1">
    <citation type="submission" date="2019-06" db="EMBL/GenBank/DDBJ databases">
        <authorList>
            <person name="Livingstone P."/>
            <person name="Whitworth D."/>
        </authorList>
    </citation>
    <scope>NUCLEOTIDE SEQUENCE [LARGE SCALE GENOMIC DNA]</scope>
    <source>
        <strain evidence="1 2">AM401</strain>
    </source>
</reference>
<proteinExistence type="predicted"/>